<reference evidence="2 3" key="1">
    <citation type="submission" date="2020-08" db="EMBL/GenBank/DDBJ databases">
        <title>Sequencing the genomes of 1000 actinobacteria strains.</title>
        <authorList>
            <person name="Klenk H.-P."/>
        </authorList>
    </citation>
    <scope>NUCLEOTIDE SEQUENCE [LARGE SCALE GENOMIC DNA]</scope>
    <source>
        <strain evidence="2 3">DSM 43149</strain>
    </source>
</reference>
<dbReference type="SUPFAM" id="SSF56112">
    <property type="entry name" value="Protein kinase-like (PK-like)"/>
    <property type="match status" value="1"/>
</dbReference>
<dbReference type="RefSeq" id="WP_184994677.1">
    <property type="nucleotide sequence ID" value="NZ_BOMK01000010.1"/>
</dbReference>
<feature type="domain" description="Aminoglycoside phosphotransferase" evidence="1">
    <location>
        <begin position="27"/>
        <end position="232"/>
    </location>
</feature>
<keyword evidence="2" id="KW-0808">Transferase</keyword>
<dbReference type="InterPro" id="IPR011009">
    <property type="entry name" value="Kinase-like_dom_sf"/>
</dbReference>
<name>A0A7W7MQL8_9ACTN</name>
<dbReference type="Gene3D" id="3.90.1200.10">
    <property type="match status" value="1"/>
</dbReference>
<dbReference type="Proteomes" id="UP000578112">
    <property type="component" value="Unassembled WGS sequence"/>
</dbReference>
<dbReference type="InterPro" id="IPR002575">
    <property type="entry name" value="Aminoglycoside_PTrfase"/>
</dbReference>
<proteinExistence type="predicted"/>
<comment type="caution">
    <text evidence="2">The sequence shown here is derived from an EMBL/GenBank/DDBJ whole genome shotgun (WGS) entry which is preliminary data.</text>
</comment>
<dbReference type="GO" id="GO:0016301">
    <property type="term" value="F:kinase activity"/>
    <property type="evidence" value="ECO:0007669"/>
    <property type="project" value="UniProtKB-KW"/>
</dbReference>
<evidence type="ECO:0000313" key="2">
    <source>
        <dbReference type="EMBL" id="MBB4763343.1"/>
    </source>
</evidence>
<dbReference type="EMBL" id="JACHNH010000001">
    <property type="protein sequence ID" value="MBB4763343.1"/>
    <property type="molecule type" value="Genomic_DNA"/>
</dbReference>
<dbReference type="AlphaFoldDB" id="A0A7W7MQL8"/>
<accession>A0A7W7MQL8</accession>
<keyword evidence="3" id="KW-1185">Reference proteome</keyword>
<organism evidence="2 3">
    <name type="scientific">Actinoplanes digitatis</name>
    <dbReference type="NCBI Taxonomy" id="1868"/>
    <lineage>
        <taxon>Bacteria</taxon>
        <taxon>Bacillati</taxon>
        <taxon>Actinomycetota</taxon>
        <taxon>Actinomycetes</taxon>
        <taxon>Micromonosporales</taxon>
        <taxon>Micromonosporaceae</taxon>
        <taxon>Actinoplanes</taxon>
    </lineage>
</organism>
<dbReference type="Pfam" id="PF01636">
    <property type="entry name" value="APH"/>
    <property type="match status" value="1"/>
</dbReference>
<evidence type="ECO:0000313" key="3">
    <source>
        <dbReference type="Proteomes" id="UP000578112"/>
    </source>
</evidence>
<sequence>MRPVAITEALGLPDPVGDLEPLTYSSSQTWTLDTTDGRVLPKHLPLAQPATMIFERKARAAAIDMPTPVGRPAHVDGIGLTRAYAWIDGRPVGESDDIAAWLGETLARLHAIEPAAPAGPDWYHLHDERWHGWLHAGRRAWTPALREHLPDILAATAWVARAFGDTTDHVTTHRDIEIHNIMVTASGPVLIDWDSAGPDSAGLETAHAAYSLATHRRTGPDRATIRRTLDAYAANGGTRPTGTDVLARRAGIRLGRLAERLRMSLGEEPSGPRDLTEIEARAEAQIRSIPAFTEDLIRHADLFG</sequence>
<evidence type="ECO:0000259" key="1">
    <source>
        <dbReference type="Pfam" id="PF01636"/>
    </source>
</evidence>
<gene>
    <name evidence="2" type="ORF">BJ971_003899</name>
</gene>
<keyword evidence="2" id="KW-0418">Kinase</keyword>
<protein>
    <submittedName>
        <fullName evidence="2">Ser/Thr protein kinase RdoA (MazF antagonist)</fullName>
    </submittedName>
</protein>